<name>A0A3M7PMH7_BRAPC</name>
<comment type="caution">
    <text evidence="2">The sequence shown here is derived from an EMBL/GenBank/DDBJ whole genome shotgun (WGS) entry which is preliminary data.</text>
</comment>
<protein>
    <submittedName>
        <fullName evidence="2">Uncharacterized protein</fullName>
    </submittedName>
</protein>
<accession>A0A3M7PMH7</accession>
<reference evidence="2 3" key="1">
    <citation type="journal article" date="2018" name="Sci. Rep.">
        <title>Genomic signatures of local adaptation to the degree of environmental predictability in rotifers.</title>
        <authorList>
            <person name="Franch-Gras L."/>
            <person name="Hahn C."/>
            <person name="Garcia-Roger E.M."/>
            <person name="Carmona M.J."/>
            <person name="Serra M."/>
            <person name="Gomez A."/>
        </authorList>
    </citation>
    <scope>NUCLEOTIDE SEQUENCE [LARGE SCALE GENOMIC DNA]</scope>
    <source>
        <strain evidence="2">HYR1</strain>
    </source>
</reference>
<keyword evidence="3" id="KW-1185">Reference proteome</keyword>
<proteinExistence type="predicted"/>
<organism evidence="2 3">
    <name type="scientific">Brachionus plicatilis</name>
    <name type="common">Marine rotifer</name>
    <name type="synonym">Brachionus muelleri</name>
    <dbReference type="NCBI Taxonomy" id="10195"/>
    <lineage>
        <taxon>Eukaryota</taxon>
        <taxon>Metazoa</taxon>
        <taxon>Spiralia</taxon>
        <taxon>Gnathifera</taxon>
        <taxon>Rotifera</taxon>
        <taxon>Eurotatoria</taxon>
        <taxon>Monogononta</taxon>
        <taxon>Pseudotrocha</taxon>
        <taxon>Ploima</taxon>
        <taxon>Brachionidae</taxon>
        <taxon>Brachionus</taxon>
    </lineage>
</organism>
<feature type="transmembrane region" description="Helical" evidence="1">
    <location>
        <begin position="25"/>
        <end position="44"/>
    </location>
</feature>
<sequence length="129" mass="14697">MSKKSRTTGTAEYTRFGSTAVDSHLFFKAKSSIVSMALITALVIGKCAKIDGLDAFCKNLCHLFVYILLSVIITTNVNKTSIWSNISKRRSSIINKNKSLFRINFKVFDSNKMIENYLNFYLKFESIKF</sequence>
<feature type="transmembrane region" description="Helical" evidence="1">
    <location>
        <begin position="56"/>
        <end position="77"/>
    </location>
</feature>
<evidence type="ECO:0000313" key="2">
    <source>
        <dbReference type="EMBL" id="RNA00199.1"/>
    </source>
</evidence>
<keyword evidence="1" id="KW-1133">Transmembrane helix</keyword>
<dbReference type="Proteomes" id="UP000276133">
    <property type="component" value="Unassembled WGS sequence"/>
</dbReference>
<evidence type="ECO:0000313" key="3">
    <source>
        <dbReference type="Proteomes" id="UP000276133"/>
    </source>
</evidence>
<evidence type="ECO:0000256" key="1">
    <source>
        <dbReference type="SAM" id="Phobius"/>
    </source>
</evidence>
<gene>
    <name evidence="2" type="ORF">BpHYR1_046475</name>
</gene>
<keyword evidence="1" id="KW-0472">Membrane</keyword>
<keyword evidence="1" id="KW-0812">Transmembrane</keyword>
<dbReference type="AlphaFoldDB" id="A0A3M7PMH7"/>
<dbReference type="EMBL" id="REGN01009867">
    <property type="protein sequence ID" value="RNA00199.1"/>
    <property type="molecule type" value="Genomic_DNA"/>
</dbReference>